<dbReference type="Proteomes" id="UP000053268">
    <property type="component" value="Unassembled WGS sequence"/>
</dbReference>
<dbReference type="InterPro" id="IPR036259">
    <property type="entry name" value="MFS_trans_sf"/>
</dbReference>
<keyword evidence="4 5" id="KW-0472">Membrane</keyword>
<comment type="subcellular location">
    <subcellularLocation>
        <location evidence="1">Membrane</location>
        <topology evidence="1">Multi-pass membrane protein</topology>
    </subcellularLocation>
</comment>
<accession>A0A194PCX0</accession>
<feature type="transmembrane region" description="Helical" evidence="5">
    <location>
        <begin position="145"/>
        <end position="167"/>
    </location>
</feature>
<feature type="transmembrane region" description="Helical" evidence="5">
    <location>
        <begin position="256"/>
        <end position="273"/>
    </location>
</feature>
<dbReference type="SUPFAM" id="SSF103473">
    <property type="entry name" value="MFS general substrate transporter"/>
    <property type="match status" value="1"/>
</dbReference>
<keyword evidence="2 5" id="KW-0812">Transmembrane</keyword>
<feature type="transmembrane region" description="Helical" evidence="5">
    <location>
        <begin position="338"/>
        <end position="361"/>
    </location>
</feature>
<feature type="transmembrane region" description="Helical" evidence="5">
    <location>
        <begin position="313"/>
        <end position="332"/>
    </location>
</feature>
<keyword evidence="3 5" id="KW-1133">Transmembrane helix</keyword>
<dbReference type="EMBL" id="KQ459606">
    <property type="protein sequence ID" value="KPI91072.1"/>
    <property type="molecule type" value="Genomic_DNA"/>
</dbReference>
<dbReference type="InterPro" id="IPR020846">
    <property type="entry name" value="MFS_dom"/>
</dbReference>
<dbReference type="Gene3D" id="1.20.1250.20">
    <property type="entry name" value="MFS general substrate transporter like domains"/>
    <property type="match status" value="1"/>
</dbReference>
<evidence type="ECO:0000313" key="8">
    <source>
        <dbReference type="Proteomes" id="UP000053268"/>
    </source>
</evidence>
<evidence type="ECO:0000256" key="4">
    <source>
        <dbReference type="ARBA" id="ARBA00023136"/>
    </source>
</evidence>
<evidence type="ECO:0000256" key="1">
    <source>
        <dbReference type="ARBA" id="ARBA00004141"/>
    </source>
</evidence>
<feature type="transmembrane region" description="Helical" evidence="5">
    <location>
        <begin position="173"/>
        <end position="192"/>
    </location>
</feature>
<feature type="transmembrane region" description="Helical" evidence="5">
    <location>
        <begin position="89"/>
        <end position="106"/>
    </location>
</feature>
<reference evidence="7 8" key="1">
    <citation type="journal article" date="2015" name="Nat. Commun.">
        <title>Outbred genome sequencing and CRISPR/Cas9 gene editing in butterflies.</title>
        <authorList>
            <person name="Li X."/>
            <person name="Fan D."/>
            <person name="Zhang W."/>
            <person name="Liu G."/>
            <person name="Zhang L."/>
            <person name="Zhao L."/>
            <person name="Fang X."/>
            <person name="Chen L."/>
            <person name="Dong Y."/>
            <person name="Chen Y."/>
            <person name="Ding Y."/>
            <person name="Zhao R."/>
            <person name="Feng M."/>
            <person name="Zhu Y."/>
            <person name="Feng Y."/>
            <person name="Jiang X."/>
            <person name="Zhu D."/>
            <person name="Xiang H."/>
            <person name="Feng X."/>
            <person name="Li S."/>
            <person name="Wang J."/>
            <person name="Zhang G."/>
            <person name="Kronforst M.R."/>
            <person name="Wang W."/>
        </authorList>
    </citation>
    <scope>NUCLEOTIDE SEQUENCE [LARGE SCALE GENOMIC DNA]</scope>
    <source>
        <strain evidence="7">Ya'a_city_454_Px</strain>
        <tissue evidence="7">Whole body</tissue>
    </source>
</reference>
<dbReference type="PROSITE" id="PS00216">
    <property type="entry name" value="SUGAR_TRANSPORT_1"/>
    <property type="match status" value="1"/>
</dbReference>
<evidence type="ECO:0000256" key="2">
    <source>
        <dbReference type="ARBA" id="ARBA00022692"/>
    </source>
</evidence>
<proteinExistence type="predicted"/>
<feature type="transmembrane region" description="Helical" evidence="5">
    <location>
        <begin position="397"/>
        <end position="421"/>
    </location>
</feature>
<feature type="transmembrane region" description="Helical" evidence="5">
    <location>
        <begin position="60"/>
        <end position="77"/>
    </location>
</feature>
<dbReference type="InterPro" id="IPR005829">
    <property type="entry name" value="Sugar_transporter_CS"/>
</dbReference>
<evidence type="ECO:0000256" key="3">
    <source>
        <dbReference type="ARBA" id="ARBA00022989"/>
    </source>
</evidence>
<dbReference type="STRING" id="66420.A0A194PCX0"/>
<dbReference type="Pfam" id="PF00083">
    <property type="entry name" value="Sugar_tr"/>
    <property type="match status" value="1"/>
</dbReference>
<dbReference type="GO" id="GO:0022857">
    <property type="term" value="F:transmembrane transporter activity"/>
    <property type="evidence" value="ECO:0007669"/>
    <property type="project" value="InterPro"/>
</dbReference>
<protein>
    <submittedName>
        <fullName evidence="7">Solute carrier family 22 member 1</fullName>
    </submittedName>
</protein>
<dbReference type="GO" id="GO:0016020">
    <property type="term" value="C:membrane"/>
    <property type="evidence" value="ECO:0007669"/>
    <property type="project" value="UniProtKB-SubCell"/>
</dbReference>
<feature type="domain" description="Major facilitator superfamily (MFS) profile" evidence="6">
    <location>
        <begin position="1"/>
        <end position="426"/>
    </location>
</feature>
<name>A0A194PCX0_PAPXU</name>
<keyword evidence="8" id="KW-1185">Reference proteome</keyword>
<dbReference type="InterPro" id="IPR005828">
    <property type="entry name" value="MFS_sugar_transport-like"/>
</dbReference>
<evidence type="ECO:0000256" key="5">
    <source>
        <dbReference type="SAM" id="Phobius"/>
    </source>
</evidence>
<evidence type="ECO:0000259" key="6">
    <source>
        <dbReference type="PROSITE" id="PS50850"/>
    </source>
</evidence>
<dbReference type="AlphaFoldDB" id="A0A194PCX0"/>
<dbReference type="PANTHER" id="PTHR24064">
    <property type="entry name" value="SOLUTE CARRIER FAMILY 22 MEMBER"/>
    <property type="match status" value="1"/>
</dbReference>
<gene>
    <name evidence="7" type="ORF">RR46_14576</name>
</gene>
<evidence type="ECO:0000313" key="7">
    <source>
        <dbReference type="EMBL" id="KPI91072.1"/>
    </source>
</evidence>
<sequence>MGQTSSGNIEVIIDTHEHQCKNQSINNSGHIFDDCKEWVYDNPHTFVAEFQLANQEWKRTLVGTTHCFGYMVGLLFVGPLSDRLGRKNAIVVTAVLGGVLGVARSFSPWYWLYIALEFLEAAIGDPGSPAYILITELVSKKYRIIFIMISTFGCVLGGFVTALVAWLVPYWRYFLRVVYTPALLFVFYKYILSESPRWLLIKGKKEEAIEILKTIAKSNNTKLDNLEKLSCEEIKEEKFQKILKDTLQSKLLRRRFFVCVIWWITSTFVNYGLSINSVLLQGNKYLNYAFISLLEVPGIFILTYILTHCNRKLPLMCCFTVSAILCISQPFMPSNLTWLSVIVYVSGKLFSWFFFEITYLYTSELFPTHTRNSMHALCSSIGRIGSMTAPQTQLLMAYWFGLPQMLFGMTSLIAAGVTLLVPDVSNEALPDTVKQAEAMGKTDYKKSEIRKYSSTDVSRL</sequence>
<feature type="transmembrane region" description="Helical" evidence="5">
    <location>
        <begin position="285"/>
        <end position="306"/>
    </location>
</feature>
<dbReference type="PROSITE" id="PS50850">
    <property type="entry name" value="MFS"/>
    <property type="match status" value="1"/>
</dbReference>
<organism evidence="7 8">
    <name type="scientific">Papilio xuthus</name>
    <name type="common">Asian swallowtail butterfly</name>
    <dbReference type="NCBI Taxonomy" id="66420"/>
    <lineage>
        <taxon>Eukaryota</taxon>
        <taxon>Metazoa</taxon>
        <taxon>Ecdysozoa</taxon>
        <taxon>Arthropoda</taxon>
        <taxon>Hexapoda</taxon>
        <taxon>Insecta</taxon>
        <taxon>Pterygota</taxon>
        <taxon>Neoptera</taxon>
        <taxon>Endopterygota</taxon>
        <taxon>Lepidoptera</taxon>
        <taxon>Glossata</taxon>
        <taxon>Ditrysia</taxon>
        <taxon>Papilionoidea</taxon>
        <taxon>Papilionidae</taxon>
        <taxon>Papilioninae</taxon>
        <taxon>Papilio</taxon>
    </lineage>
</organism>